<comment type="caution">
    <text evidence="1">The sequence shown here is derived from an EMBL/GenBank/DDBJ whole genome shotgun (WGS) entry which is preliminary data.</text>
</comment>
<proteinExistence type="predicted"/>
<evidence type="ECO:0000313" key="2">
    <source>
        <dbReference type="Proteomes" id="UP000245119"/>
    </source>
</evidence>
<reference evidence="1 2" key="1">
    <citation type="submission" date="2018-04" db="EMBL/GenBank/DDBJ databases">
        <title>The genome of golden apple snail Pomacea canaliculata provides insight into stress tolerance and invasive adaptation.</title>
        <authorList>
            <person name="Liu C."/>
            <person name="Liu B."/>
            <person name="Ren Y."/>
            <person name="Zhang Y."/>
            <person name="Wang H."/>
            <person name="Li S."/>
            <person name="Jiang F."/>
            <person name="Yin L."/>
            <person name="Zhang G."/>
            <person name="Qian W."/>
            <person name="Fan W."/>
        </authorList>
    </citation>
    <scope>NUCLEOTIDE SEQUENCE [LARGE SCALE GENOMIC DNA]</scope>
    <source>
        <strain evidence="1">SZHN2017</strain>
        <tissue evidence="1">Muscle</tissue>
    </source>
</reference>
<keyword evidence="2" id="KW-1185">Reference proteome</keyword>
<name>A0A2T7PM70_POMCA</name>
<protein>
    <submittedName>
        <fullName evidence="1">Uncharacterized protein</fullName>
    </submittedName>
</protein>
<accession>A0A2T7PM70</accession>
<organism evidence="1 2">
    <name type="scientific">Pomacea canaliculata</name>
    <name type="common">Golden apple snail</name>
    <dbReference type="NCBI Taxonomy" id="400727"/>
    <lineage>
        <taxon>Eukaryota</taxon>
        <taxon>Metazoa</taxon>
        <taxon>Spiralia</taxon>
        <taxon>Lophotrochozoa</taxon>
        <taxon>Mollusca</taxon>
        <taxon>Gastropoda</taxon>
        <taxon>Caenogastropoda</taxon>
        <taxon>Architaenioglossa</taxon>
        <taxon>Ampullarioidea</taxon>
        <taxon>Ampullariidae</taxon>
        <taxon>Pomacea</taxon>
    </lineage>
</organism>
<dbReference type="Proteomes" id="UP000245119">
    <property type="component" value="Linkage Group LG3"/>
</dbReference>
<sequence length="84" mass="9738">MAMCKREEEVNVCVRMYDCVCTGMYVSVYLYTNDLKRLPTSMKEEGMDVGSVAPVFLSMPEEPGRRDDDQVMCQTQIMRPTLEW</sequence>
<dbReference type="AlphaFoldDB" id="A0A2T7PM70"/>
<evidence type="ECO:0000313" key="1">
    <source>
        <dbReference type="EMBL" id="PVD34520.1"/>
    </source>
</evidence>
<gene>
    <name evidence="1" type="ORF">C0Q70_05795</name>
</gene>
<dbReference type="EMBL" id="PZQS01000003">
    <property type="protein sequence ID" value="PVD34520.1"/>
    <property type="molecule type" value="Genomic_DNA"/>
</dbReference>